<dbReference type="PANTHER" id="PTHR33087:SF21">
    <property type="entry name" value="OS03G0782100 PROTEIN"/>
    <property type="match status" value="1"/>
</dbReference>
<dbReference type="AlphaFoldDB" id="A3AWR2"/>
<dbReference type="InterPro" id="IPR053253">
    <property type="entry name" value="Sex_diff_modulator"/>
</dbReference>
<accession>A3AWR2</accession>
<proteinExistence type="predicted"/>
<gene>
    <name evidence="2" type="ORF">OsJ_15905</name>
</gene>
<name>A3AWR2_ORYSJ</name>
<dbReference type="PANTHER" id="PTHR33087">
    <property type="entry name" value="OS07G0539200 PROTEIN"/>
    <property type="match status" value="1"/>
</dbReference>
<reference evidence="2" key="1">
    <citation type="journal article" date="2005" name="PLoS Biol.">
        <title>The genomes of Oryza sativa: a history of duplications.</title>
        <authorList>
            <person name="Yu J."/>
            <person name="Wang J."/>
            <person name="Lin W."/>
            <person name="Li S."/>
            <person name="Li H."/>
            <person name="Zhou J."/>
            <person name="Ni P."/>
            <person name="Dong W."/>
            <person name="Hu S."/>
            <person name="Zeng C."/>
            <person name="Zhang J."/>
            <person name="Zhang Y."/>
            <person name="Li R."/>
            <person name="Xu Z."/>
            <person name="Li S."/>
            <person name="Li X."/>
            <person name="Zheng H."/>
            <person name="Cong L."/>
            <person name="Lin L."/>
            <person name="Yin J."/>
            <person name="Geng J."/>
            <person name="Li G."/>
            <person name="Shi J."/>
            <person name="Liu J."/>
            <person name="Lv H."/>
            <person name="Li J."/>
            <person name="Wang J."/>
            <person name="Deng Y."/>
            <person name="Ran L."/>
            <person name="Shi X."/>
            <person name="Wang X."/>
            <person name="Wu Q."/>
            <person name="Li C."/>
            <person name="Ren X."/>
            <person name="Wang J."/>
            <person name="Wang X."/>
            <person name="Li D."/>
            <person name="Liu D."/>
            <person name="Zhang X."/>
            <person name="Ji Z."/>
            <person name="Zhao W."/>
            <person name="Sun Y."/>
            <person name="Zhang Z."/>
            <person name="Bao J."/>
            <person name="Han Y."/>
            <person name="Dong L."/>
            <person name="Ji J."/>
            <person name="Chen P."/>
            <person name="Wu S."/>
            <person name="Liu J."/>
            <person name="Xiao Y."/>
            <person name="Bu D."/>
            <person name="Tan J."/>
            <person name="Yang L."/>
            <person name="Ye C."/>
            <person name="Zhang J."/>
            <person name="Xu J."/>
            <person name="Zhou Y."/>
            <person name="Yu Y."/>
            <person name="Zhang B."/>
            <person name="Zhuang S."/>
            <person name="Wei H."/>
            <person name="Liu B."/>
            <person name="Lei M."/>
            <person name="Yu H."/>
            <person name="Li Y."/>
            <person name="Xu H."/>
            <person name="Wei S."/>
            <person name="He X."/>
            <person name="Fang L."/>
            <person name="Zhang Z."/>
            <person name="Zhang Y."/>
            <person name="Huang X."/>
            <person name="Su Z."/>
            <person name="Tong W."/>
            <person name="Li J."/>
            <person name="Tong Z."/>
            <person name="Li S."/>
            <person name="Ye J."/>
            <person name="Wang L."/>
            <person name="Fang L."/>
            <person name="Lei T."/>
            <person name="Chen C."/>
            <person name="Chen H."/>
            <person name="Xu Z."/>
            <person name="Li H."/>
            <person name="Huang H."/>
            <person name="Zhang F."/>
            <person name="Xu H."/>
            <person name="Li N."/>
            <person name="Zhao C."/>
            <person name="Li S."/>
            <person name="Dong L."/>
            <person name="Huang Y."/>
            <person name="Li L."/>
            <person name="Xi Y."/>
            <person name="Qi Q."/>
            <person name="Li W."/>
            <person name="Zhang B."/>
            <person name="Hu W."/>
            <person name="Zhang Y."/>
            <person name="Tian X."/>
            <person name="Jiao Y."/>
            <person name="Liang X."/>
            <person name="Jin J."/>
            <person name="Gao L."/>
            <person name="Zheng W."/>
            <person name="Hao B."/>
            <person name="Liu S."/>
            <person name="Wang W."/>
            <person name="Yuan L."/>
            <person name="Cao M."/>
            <person name="McDermott J."/>
            <person name="Samudrala R."/>
            <person name="Wang J."/>
            <person name="Wong G.K."/>
            <person name="Yang H."/>
        </authorList>
    </citation>
    <scope>NUCLEOTIDE SEQUENCE [LARGE SCALE GENOMIC DNA]</scope>
</reference>
<protein>
    <submittedName>
        <fullName evidence="2">Uncharacterized protein</fullName>
    </submittedName>
</protein>
<evidence type="ECO:0000256" key="1">
    <source>
        <dbReference type="SAM" id="MobiDB-lite"/>
    </source>
</evidence>
<feature type="region of interest" description="Disordered" evidence="1">
    <location>
        <begin position="247"/>
        <end position="350"/>
    </location>
</feature>
<organism evidence="2">
    <name type="scientific">Oryza sativa subsp. japonica</name>
    <name type="common">Rice</name>
    <dbReference type="NCBI Taxonomy" id="39947"/>
    <lineage>
        <taxon>Eukaryota</taxon>
        <taxon>Viridiplantae</taxon>
        <taxon>Streptophyta</taxon>
        <taxon>Embryophyta</taxon>
        <taxon>Tracheophyta</taxon>
        <taxon>Spermatophyta</taxon>
        <taxon>Magnoliopsida</taxon>
        <taxon>Liliopsida</taxon>
        <taxon>Poales</taxon>
        <taxon>Poaceae</taxon>
        <taxon>BOP clade</taxon>
        <taxon>Oryzoideae</taxon>
        <taxon>Oryzeae</taxon>
        <taxon>Oryzinae</taxon>
        <taxon>Oryza</taxon>
        <taxon>Oryza sativa</taxon>
    </lineage>
</organism>
<dbReference type="Proteomes" id="UP000007752">
    <property type="component" value="Chromosome 4"/>
</dbReference>
<dbReference type="EMBL" id="CM000141">
    <property type="protein sequence ID" value="EAZ31751.1"/>
    <property type="molecule type" value="Genomic_DNA"/>
</dbReference>
<reference evidence="2" key="2">
    <citation type="submission" date="2008-12" db="EMBL/GenBank/DDBJ databases">
        <title>Improved gene annotation of the rice (Oryza sativa) genomes.</title>
        <authorList>
            <person name="Wang J."/>
            <person name="Li R."/>
            <person name="Fan W."/>
            <person name="Huang Q."/>
            <person name="Zhang J."/>
            <person name="Zhou Y."/>
            <person name="Hu Y."/>
            <person name="Zi S."/>
            <person name="Li J."/>
            <person name="Ni P."/>
            <person name="Zheng H."/>
            <person name="Zhang Y."/>
            <person name="Zhao M."/>
            <person name="Hao Q."/>
            <person name="McDermott J."/>
            <person name="Samudrala R."/>
            <person name="Kristiansen K."/>
            <person name="Wong G.K.-S."/>
        </authorList>
    </citation>
    <scope>NUCLEOTIDE SEQUENCE</scope>
</reference>
<sequence length="414" mass="47891">MAKLGDPSTRPEEEYFIPTPHATEVELKDWESTAIIPWAAKAPASITPRDVEAIFKEEFHLREGDVFVSRHHPEAFLIKFEHQRHCVEALRKGFVKRHGVELHYVKWRSLKSALGVALMFRVRLYLDGIPRHAWEADIVERTVAKTCALESIETSLIHPPDTRWISVWAWTGNPSSIPKRIWLIFTNSTRGKKPGLVSFSDKPLERWQHGVKYCVYVHLKEIHDYTSATVTLDENAAVTPAKRRLPPWHLGVADGEPAPERVFPQFPHHPPPPQGLFHPGAGRDEGGKMEKDRGSRNRGDRRNVDRRDVNRRGRDDDTRDRFGRERDGRDKDSRRHYNDDHPDFDRGLGWRRRDDDEARRENVIDVIRIARHTTQCVVRHRTRSDRAVGDSLHYCHAVNIRTGLMDALVLITEP</sequence>
<feature type="compositionally biased region" description="Basic and acidic residues" evidence="1">
    <location>
        <begin position="281"/>
        <end position="350"/>
    </location>
</feature>
<evidence type="ECO:0000313" key="2">
    <source>
        <dbReference type="EMBL" id="EAZ31751.1"/>
    </source>
</evidence>